<dbReference type="PRINTS" id="PR00481">
    <property type="entry name" value="LAMNOPPTDASE"/>
</dbReference>
<keyword evidence="4 8" id="KW-0031">Aminopeptidase</keyword>
<feature type="binding site" evidence="8">
    <location>
        <position position="286"/>
    </location>
    <ligand>
        <name>Mn(2+)</name>
        <dbReference type="ChEBI" id="CHEBI:29035"/>
        <label>2</label>
    </ligand>
</feature>
<dbReference type="InterPro" id="IPR000819">
    <property type="entry name" value="Peptidase_M17_C"/>
</dbReference>
<dbReference type="GO" id="GO:0030145">
    <property type="term" value="F:manganese ion binding"/>
    <property type="evidence" value="ECO:0007669"/>
    <property type="project" value="UniProtKB-UniRule"/>
</dbReference>
<dbReference type="Pfam" id="PF02789">
    <property type="entry name" value="Peptidase_M17_N"/>
    <property type="match status" value="1"/>
</dbReference>
<dbReference type="Pfam" id="PF00883">
    <property type="entry name" value="Peptidase_M17"/>
    <property type="match status" value="1"/>
</dbReference>
<evidence type="ECO:0000256" key="5">
    <source>
        <dbReference type="ARBA" id="ARBA00022670"/>
    </source>
</evidence>
<protein>
    <recommendedName>
        <fullName evidence="8">Probable cytosol aminopeptidase</fullName>
        <ecNumber evidence="8">3.4.11.1</ecNumber>
    </recommendedName>
    <alternativeName>
        <fullName evidence="8">Leucine aminopeptidase</fullName>
        <shortName evidence="8">LAP</shortName>
        <ecNumber evidence="8">3.4.11.10</ecNumber>
    </alternativeName>
    <alternativeName>
        <fullName evidence="8">Leucyl aminopeptidase</fullName>
    </alternativeName>
</protein>
<comment type="catalytic activity">
    <reaction evidence="2 8">
        <text>Release of an N-terminal amino acid, preferentially leucine, but not glutamic or aspartic acids.</text>
        <dbReference type="EC" id="3.4.11.10"/>
    </reaction>
</comment>
<comment type="cofactor">
    <cofactor evidence="8">
        <name>Mn(2+)</name>
        <dbReference type="ChEBI" id="CHEBI:29035"/>
    </cofactor>
    <text evidence="8">Binds 2 manganese ions per subunit.</text>
</comment>
<keyword evidence="6 8" id="KW-0378">Hydrolase</keyword>
<dbReference type="SUPFAM" id="SSF52949">
    <property type="entry name" value="Macro domain-like"/>
    <property type="match status" value="1"/>
</dbReference>
<name>A0A930YFZ1_9ACTN</name>
<dbReference type="GO" id="GO:0070006">
    <property type="term" value="F:metalloaminopeptidase activity"/>
    <property type="evidence" value="ECO:0007669"/>
    <property type="project" value="InterPro"/>
</dbReference>
<dbReference type="RefSeq" id="WP_194695186.1">
    <property type="nucleotide sequence ID" value="NZ_JADKPO010000004.1"/>
</dbReference>
<evidence type="ECO:0000256" key="3">
    <source>
        <dbReference type="ARBA" id="ARBA00009528"/>
    </source>
</evidence>
<dbReference type="AlphaFoldDB" id="A0A930YFZ1"/>
<feature type="domain" description="Cytosol aminopeptidase" evidence="9">
    <location>
        <begin position="343"/>
        <end position="350"/>
    </location>
</feature>
<feature type="active site" evidence="8">
    <location>
        <position position="275"/>
    </location>
</feature>
<evidence type="ECO:0000259" key="9">
    <source>
        <dbReference type="PROSITE" id="PS00631"/>
    </source>
</evidence>
<evidence type="ECO:0000256" key="2">
    <source>
        <dbReference type="ARBA" id="ARBA00000967"/>
    </source>
</evidence>
<keyword evidence="8" id="KW-0479">Metal-binding</keyword>
<evidence type="ECO:0000256" key="1">
    <source>
        <dbReference type="ARBA" id="ARBA00000135"/>
    </source>
</evidence>
<dbReference type="PANTHER" id="PTHR11963:SF23">
    <property type="entry name" value="CYTOSOL AMINOPEPTIDASE"/>
    <property type="match status" value="1"/>
</dbReference>
<dbReference type="PANTHER" id="PTHR11963">
    <property type="entry name" value="LEUCINE AMINOPEPTIDASE-RELATED"/>
    <property type="match status" value="1"/>
</dbReference>
<dbReference type="Gene3D" id="3.40.630.10">
    <property type="entry name" value="Zn peptidases"/>
    <property type="match status" value="1"/>
</dbReference>
<dbReference type="EC" id="3.4.11.10" evidence="8"/>
<organism evidence="10 11">
    <name type="scientific">Nocardioides agariphilus</name>
    <dbReference type="NCBI Taxonomy" id="433664"/>
    <lineage>
        <taxon>Bacteria</taxon>
        <taxon>Bacillati</taxon>
        <taxon>Actinomycetota</taxon>
        <taxon>Actinomycetes</taxon>
        <taxon>Propionibacteriales</taxon>
        <taxon>Nocardioidaceae</taxon>
        <taxon>Nocardioides</taxon>
    </lineage>
</organism>
<dbReference type="InterPro" id="IPR011356">
    <property type="entry name" value="Leucine_aapep/pepB"/>
</dbReference>
<dbReference type="CDD" id="cd00433">
    <property type="entry name" value="Peptidase_M17"/>
    <property type="match status" value="1"/>
</dbReference>
<dbReference type="Proteomes" id="UP000660668">
    <property type="component" value="Unassembled WGS sequence"/>
</dbReference>
<feature type="binding site" evidence="8">
    <location>
        <position position="347"/>
    </location>
    <ligand>
        <name>Mn(2+)</name>
        <dbReference type="ChEBI" id="CHEBI:29035"/>
        <label>1</label>
    </ligand>
</feature>
<evidence type="ECO:0000313" key="10">
    <source>
        <dbReference type="EMBL" id="MBF4767036.1"/>
    </source>
</evidence>
<dbReference type="InterPro" id="IPR008283">
    <property type="entry name" value="Peptidase_M17_N"/>
</dbReference>
<feature type="binding site" evidence="8">
    <location>
        <position position="345"/>
    </location>
    <ligand>
        <name>Mn(2+)</name>
        <dbReference type="ChEBI" id="CHEBI:29035"/>
        <label>1</label>
    </ligand>
</feature>
<evidence type="ECO:0000256" key="4">
    <source>
        <dbReference type="ARBA" id="ARBA00022438"/>
    </source>
</evidence>
<dbReference type="PROSITE" id="PS00631">
    <property type="entry name" value="CYTOSOL_AP"/>
    <property type="match status" value="1"/>
</dbReference>
<feature type="active site" evidence="8">
    <location>
        <position position="349"/>
    </location>
</feature>
<dbReference type="InterPro" id="IPR023042">
    <property type="entry name" value="Peptidase_M17_leu_NH2_pept"/>
</dbReference>
<dbReference type="HAMAP" id="MF_00181">
    <property type="entry name" value="Cytosol_peptidase_M17"/>
    <property type="match status" value="1"/>
</dbReference>
<dbReference type="InterPro" id="IPR043472">
    <property type="entry name" value="Macro_dom-like"/>
</dbReference>
<accession>A0A930YFZ1</accession>
<keyword evidence="8" id="KW-0464">Manganese</keyword>
<sequence>MTSYHLRSASPAKTRSDVVVVGAVQSGKDVRLAPGAEDVAEAYGRKLRPMLSTLGFGAKPGEVAKVPTAGVISSPLLVLVGLGEDPGPVAVRRAAGSAARAISNASSVALALPADSPELVRAVIEGYELGSYTFTTYKRKRAAESQGANTVSLLTPIARQQAAVSASEEALLVADAVREARDWVNLPPADLRPPDFAEAVAAAAKKLGRGAKVKVTVLDEKRLADLGCGGILAVGEGSSAPPRLVELVYDPADAVGHVALVGKGITYDSGGLSIKPASGMTTMKSDMAGAAAVVQATFAIARLGLPLKISAFAPMAENMVSGSAMRPGDVVTHYGGTTSEVLNTDAEGRLILADALVRATELVPDAILDVATLTGHMVIALGDKVAGVLGSDEVVGGVLAAGEAAGEGLWPMPIPEAMVERIKSSKIADLLQHDGNRWGGGLFAAAYLREFTAGLPWAHLDIAGTAFNSGGPYGHITSGGTGFGVATLVDYARSLVVNAG</sequence>
<comment type="caution">
    <text evidence="10">The sequence shown here is derived from an EMBL/GenBank/DDBJ whole genome shotgun (WGS) entry which is preliminary data.</text>
</comment>
<feature type="binding site" evidence="8">
    <location>
        <position position="263"/>
    </location>
    <ligand>
        <name>Mn(2+)</name>
        <dbReference type="ChEBI" id="CHEBI:29035"/>
        <label>2</label>
    </ligand>
</feature>
<dbReference type="Gene3D" id="3.40.220.10">
    <property type="entry name" value="Leucine Aminopeptidase, subunit E, domain 1"/>
    <property type="match status" value="1"/>
</dbReference>
<feature type="binding site" evidence="8">
    <location>
        <position position="268"/>
    </location>
    <ligand>
        <name>Mn(2+)</name>
        <dbReference type="ChEBI" id="CHEBI:29035"/>
        <label>2</label>
    </ligand>
</feature>
<comment type="function">
    <text evidence="7 8">Presumably involved in the processing and regular turnover of intracellular proteins. Catalyzes the removal of unsubstituted N-terminal amino acids from various peptides.</text>
</comment>
<keyword evidence="11" id="KW-1185">Reference proteome</keyword>
<dbReference type="EC" id="3.4.11.1" evidence="8"/>
<evidence type="ECO:0000313" key="11">
    <source>
        <dbReference type="Proteomes" id="UP000660668"/>
    </source>
</evidence>
<dbReference type="EMBL" id="JADKPO010000004">
    <property type="protein sequence ID" value="MBF4767036.1"/>
    <property type="molecule type" value="Genomic_DNA"/>
</dbReference>
<reference evidence="10" key="1">
    <citation type="submission" date="2020-11" db="EMBL/GenBank/DDBJ databases">
        <title>Nocardioides cynanchi sp. nov., isolated from soil of rhizosphere of Cynanchum wilfordii.</title>
        <authorList>
            <person name="Lee J.-S."/>
            <person name="Suh M.K."/>
            <person name="Kim J.-S."/>
        </authorList>
    </citation>
    <scope>NUCLEOTIDE SEQUENCE</scope>
    <source>
        <strain evidence="10">KCTC 19276</strain>
    </source>
</reference>
<evidence type="ECO:0000256" key="7">
    <source>
        <dbReference type="ARBA" id="ARBA00049972"/>
    </source>
</evidence>
<dbReference type="GO" id="GO:0006508">
    <property type="term" value="P:proteolysis"/>
    <property type="evidence" value="ECO:0007669"/>
    <property type="project" value="UniProtKB-KW"/>
</dbReference>
<keyword evidence="5 8" id="KW-0645">Protease</keyword>
<comment type="similarity">
    <text evidence="3 8">Belongs to the peptidase M17 family.</text>
</comment>
<keyword evidence="8" id="KW-0963">Cytoplasm</keyword>
<comment type="catalytic activity">
    <reaction evidence="1 8">
        <text>Release of an N-terminal amino acid, Xaa-|-Yaa-, in which Xaa is preferably Leu, but may be other amino acids including Pro although not Arg or Lys, and Yaa may be Pro. Amino acid amides and methyl esters are also readily hydrolyzed, but rates on arylamides are exceedingly low.</text>
        <dbReference type="EC" id="3.4.11.1"/>
    </reaction>
</comment>
<feature type="binding site" evidence="8">
    <location>
        <position position="347"/>
    </location>
    <ligand>
        <name>Mn(2+)</name>
        <dbReference type="ChEBI" id="CHEBI:29035"/>
        <label>2</label>
    </ligand>
</feature>
<proteinExistence type="inferred from homology"/>
<gene>
    <name evidence="8" type="primary">pepA</name>
    <name evidence="10" type="ORF">ISU10_04565</name>
</gene>
<feature type="binding site" evidence="8">
    <location>
        <position position="268"/>
    </location>
    <ligand>
        <name>Mn(2+)</name>
        <dbReference type="ChEBI" id="CHEBI:29035"/>
        <label>1</label>
    </ligand>
</feature>
<evidence type="ECO:0000256" key="6">
    <source>
        <dbReference type="ARBA" id="ARBA00022801"/>
    </source>
</evidence>
<dbReference type="SUPFAM" id="SSF53187">
    <property type="entry name" value="Zn-dependent exopeptidases"/>
    <property type="match status" value="1"/>
</dbReference>
<evidence type="ECO:0000256" key="8">
    <source>
        <dbReference type="HAMAP-Rule" id="MF_00181"/>
    </source>
</evidence>
<dbReference type="GO" id="GO:0005737">
    <property type="term" value="C:cytoplasm"/>
    <property type="evidence" value="ECO:0007669"/>
    <property type="project" value="UniProtKB-SubCell"/>
</dbReference>
<comment type="subcellular location">
    <subcellularLocation>
        <location evidence="8">Cytoplasm</location>
    </subcellularLocation>
</comment>
<dbReference type="NCBIfam" id="NF002073">
    <property type="entry name" value="PRK00913.1-2"/>
    <property type="match status" value="1"/>
</dbReference>